<evidence type="ECO:0000313" key="9">
    <source>
        <dbReference type="EMBL" id="GAA4399287.1"/>
    </source>
</evidence>
<comment type="similarity">
    <text evidence="7">Belongs to the TonB-dependent receptor family.</text>
</comment>
<dbReference type="PROSITE" id="PS52016">
    <property type="entry name" value="TONB_DEPENDENT_REC_3"/>
    <property type="match status" value="1"/>
</dbReference>
<dbReference type="Gene3D" id="2.170.130.10">
    <property type="entry name" value="TonB-dependent receptor, plug domain"/>
    <property type="match status" value="1"/>
</dbReference>
<dbReference type="NCBIfam" id="TIGR04057">
    <property type="entry name" value="SusC_RagA_signa"/>
    <property type="match status" value="1"/>
</dbReference>
<dbReference type="InterPro" id="IPR036942">
    <property type="entry name" value="Beta-barrel_TonB_sf"/>
</dbReference>
<proteinExistence type="inferred from homology"/>
<dbReference type="SUPFAM" id="SSF56935">
    <property type="entry name" value="Porins"/>
    <property type="match status" value="1"/>
</dbReference>
<keyword evidence="2 7" id="KW-0813">Transport</keyword>
<keyword evidence="3 7" id="KW-1134">Transmembrane beta strand</keyword>
<keyword evidence="10" id="KW-1185">Reference proteome</keyword>
<dbReference type="Proteomes" id="UP001500936">
    <property type="component" value="Unassembled WGS sequence"/>
</dbReference>
<dbReference type="Pfam" id="PF07715">
    <property type="entry name" value="Plug"/>
    <property type="match status" value="1"/>
</dbReference>
<organism evidence="9 10">
    <name type="scientific">Nibrella viscosa</name>
    <dbReference type="NCBI Taxonomy" id="1084524"/>
    <lineage>
        <taxon>Bacteria</taxon>
        <taxon>Pseudomonadati</taxon>
        <taxon>Bacteroidota</taxon>
        <taxon>Cytophagia</taxon>
        <taxon>Cytophagales</taxon>
        <taxon>Spirosomataceae</taxon>
        <taxon>Nibrella</taxon>
    </lineage>
</organism>
<evidence type="ECO:0000256" key="6">
    <source>
        <dbReference type="ARBA" id="ARBA00023237"/>
    </source>
</evidence>
<gene>
    <name evidence="9" type="ORF">GCM10023187_10870</name>
</gene>
<keyword evidence="9" id="KW-0675">Receptor</keyword>
<feature type="domain" description="TonB-dependent receptor plug" evidence="8">
    <location>
        <begin position="109"/>
        <end position="216"/>
    </location>
</feature>
<dbReference type="InterPro" id="IPR008969">
    <property type="entry name" value="CarboxyPept-like_regulatory"/>
</dbReference>
<evidence type="ECO:0000256" key="5">
    <source>
        <dbReference type="ARBA" id="ARBA00023136"/>
    </source>
</evidence>
<dbReference type="Pfam" id="PF13715">
    <property type="entry name" value="CarbopepD_reg_2"/>
    <property type="match status" value="1"/>
</dbReference>
<dbReference type="SUPFAM" id="SSF49464">
    <property type="entry name" value="Carboxypeptidase regulatory domain-like"/>
    <property type="match status" value="1"/>
</dbReference>
<dbReference type="InterPro" id="IPR039426">
    <property type="entry name" value="TonB-dep_rcpt-like"/>
</dbReference>
<evidence type="ECO:0000256" key="1">
    <source>
        <dbReference type="ARBA" id="ARBA00004571"/>
    </source>
</evidence>
<dbReference type="Gene3D" id="2.40.170.20">
    <property type="entry name" value="TonB-dependent receptor, beta-barrel domain"/>
    <property type="match status" value="1"/>
</dbReference>
<evidence type="ECO:0000313" key="10">
    <source>
        <dbReference type="Proteomes" id="UP001500936"/>
    </source>
</evidence>
<dbReference type="Gene3D" id="2.60.40.1120">
    <property type="entry name" value="Carboxypeptidase-like, regulatory domain"/>
    <property type="match status" value="1"/>
</dbReference>
<reference evidence="10" key="1">
    <citation type="journal article" date="2019" name="Int. J. Syst. Evol. Microbiol.">
        <title>The Global Catalogue of Microorganisms (GCM) 10K type strain sequencing project: providing services to taxonomists for standard genome sequencing and annotation.</title>
        <authorList>
            <consortium name="The Broad Institute Genomics Platform"/>
            <consortium name="The Broad Institute Genome Sequencing Center for Infectious Disease"/>
            <person name="Wu L."/>
            <person name="Ma J."/>
        </authorList>
    </citation>
    <scope>NUCLEOTIDE SEQUENCE [LARGE SCALE GENOMIC DNA]</scope>
    <source>
        <strain evidence="10">JCM 17925</strain>
    </source>
</reference>
<evidence type="ECO:0000256" key="2">
    <source>
        <dbReference type="ARBA" id="ARBA00022448"/>
    </source>
</evidence>
<dbReference type="InterPro" id="IPR023996">
    <property type="entry name" value="TonB-dep_OMP_SusC/RagA"/>
</dbReference>
<dbReference type="InterPro" id="IPR037066">
    <property type="entry name" value="Plug_dom_sf"/>
</dbReference>
<dbReference type="EMBL" id="BAABHB010000002">
    <property type="protein sequence ID" value="GAA4399287.1"/>
    <property type="molecule type" value="Genomic_DNA"/>
</dbReference>
<keyword evidence="6 7" id="KW-0998">Cell outer membrane</keyword>
<dbReference type="NCBIfam" id="TIGR04056">
    <property type="entry name" value="OMP_RagA_SusC"/>
    <property type="match status" value="1"/>
</dbReference>
<dbReference type="InterPro" id="IPR012910">
    <property type="entry name" value="Plug_dom"/>
</dbReference>
<accession>A0ABP8K1Y9</accession>
<comment type="caution">
    <text evidence="9">The sequence shown here is derived from an EMBL/GenBank/DDBJ whole genome shotgun (WGS) entry which is preliminary data.</text>
</comment>
<keyword evidence="5 7" id="KW-0472">Membrane</keyword>
<dbReference type="InterPro" id="IPR023997">
    <property type="entry name" value="TonB-dep_OMP_SusC/RagA_CS"/>
</dbReference>
<comment type="subcellular location">
    <subcellularLocation>
        <location evidence="1 7">Cell outer membrane</location>
        <topology evidence="1 7">Multi-pass membrane protein</topology>
    </subcellularLocation>
</comment>
<name>A0ABP8K1Y9_9BACT</name>
<keyword evidence="4 7" id="KW-0812">Transmembrane</keyword>
<evidence type="ECO:0000256" key="7">
    <source>
        <dbReference type="PROSITE-ProRule" id="PRU01360"/>
    </source>
</evidence>
<sequence length="984" mass="107835">MGVLAVLVQTALAQDRRVTGRVTSSEDGGALPGVNIQLKGTNRGTQTDANGNYAINLPAAGGTLVFSFVGLARQEVVVAGQSIINVALRSDASQLSEVVVTGYGQNNRREFAGSVASIPPVRIKDQPIASLDQLLQGQAPGVLVIANSGQPGSAASIRVRGSGSVNGSNTPLYIVDGIQIEAAAFQTINPQDIETISVLKDAEATSIYGSRGANGVVVIQTRRGKAGKTRISYDGQYGQSYFPRSRLELMNSNEKINYELRRGGTDLERLSAADITQLRSIDTDWQKEIFQIGRTQQHQLSATGGNESVLFYLSGNLFSQTGTVKGTDLNRYTGRINLESNSGPLRFGLNSTVGYSIQNFQTEANTGIASPLNAIRWANPYEKPYNADGSYTQLRSGQPNPVRELNETSRQFNELKTVAAAFAEYDLPFLKGLSLRTNWGVDYSNQEQTIYNSRFGQAGTASAVKGRQGRLARDFYKSTRFTGTTSLNYSNTFGDHSVRVGLYSELVRLKYGTFGFTGYGLSGILQNEAGITQNNANQIPDTRGDGISNALLSYFTTATYGFKNRYFINLNARRDGSSRFGSAYRYANFGSVGASWVITDEPFMRELTTGVLNSLRLKASYGSVGNQEGIGSFASLAIFQARGARTSQTISSYDGNSTVILTQLENPELRWEQKNTFNVGVEFGLFNRRITGGVEVYNSITKNLFLNDQLSRTTGFNSINRNIGELQNRGIEIGLNTINVQTGDFSWETNINFTLNRNKILKLTPTTPERGNIAGNTINRIGYPINSNWLVEYAGVDPQTGAQQFRKPSGEITTTYDPNDAQIFGPREAPYFGGFTNTLRFKGVELSALFTYAFGNYIYNNDRSNVEIPDYYADNVSRALLREWQKPGDITDIPNPNLPHQTAITHFLEKGDFMRLRNVTLSYNLPSELMRRAKMASARLFFQGQNVLTFTNFLGFDPEITGGQLTGAQYPALRTFTVGVGIGF</sequence>
<evidence type="ECO:0000256" key="4">
    <source>
        <dbReference type="ARBA" id="ARBA00022692"/>
    </source>
</evidence>
<evidence type="ECO:0000256" key="3">
    <source>
        <dbReference type="ARBA" id="ARBA00022452"/>
    </source>
</evidence>
<protein>
    <submittedName>
        <fullName evidence="9">TonB-dependent receptor</fullName>
    </submittedName>
</protein>
<evidence type="ECO:0000259" key="8">
    <source>
        <dbReference type="Pfam" id="PF07715"/>
    </source>
</evidence>